<dbReference type="SUPFAM" id="SSF56601">
    <property type="entry name" value="beta-lactamase/transpeptidase-like"/>
    <property type="match status" value="1"/>
</dbReference>
<dbReference type="Pfam" id="PF00144">
    <property type="entry name" value="Beta-lactamase"/>
    <property type="match status" value="1"/>
</dbReference>
<dbReference type="Proteomes" id="UP000279968">
    <property type="component" value="Unassembled WGS sequence"/>
</dbReference>
<comment type="caution">
    <text evidence="4">The sequence shown here is derived from an EMBL/GenBank/DDBJ whole genome shotgun (WGS) entry which is preliminary data.</text>
</comment>
<organism evidence="4 5">
    <name type="scientific">Micromonospora costi</name>
    <dbReference type="NCBI Taxonomy" id="1530042"/>
    <lineage>
        <taxon>Bacteria</taxon>
        <taxon>Bacillati</taxon>
        <taxon>Actinomycetota</taxon>
        <taxon>Actinomycetes</taxon>
        <taxon>Micromonosporales</taxon>
        <taxon>Micromonosporaceae</taxon>
        <taxon>Micromonospora</taxon>
    </lineage>
</organism>
<accession>A0A3A9ZVX7</accession>
<dbReference type="EMBL" id="RBAN01000005">
    <property type="protein sequence ID" value="RKN52250.1"/>
    <property type="molecule type" value="Genomic_DNA"/>
</dbReference>
<keyword evidence="5" id="KW-1185">Reference proteome</keyword>
<keyword evidence="1 4" id="KW-0378">Hydrolase</keyword>
<dbReference type="OrthoDB" id="9773047at2"/>
<sequence>MAEYLSRQVADESHREATGPLLAGSGASGVVRHHGRIVAEWGDATATEMLFSGTKSVVATVAGVAFDRGLLDPAAEVVDTVRHPLLDRLGLDGVTWHHLLQQTSGWTGELWGKPTRVDAQSRREGFEREGAPGTGWAYNDVRVNLLCLALTVLFRRPLADVLREEVLAPLGATETWSWHGYRDSVVEIDGRPVPVVSGGAHWGGGLWISARDLALLGELYRCRGGWQGRRVLSTEWIDRVWSPCELNPDYGYLWWRNDSQRVQPGAPASGRCARGNGGRHLLWVDPARDLVIASHWGDDVRTLIAEVSAAVPVT</sequence>
<proteinExistence type="predicted"/>
<dbReference type="AlphaFoldDB" id="A0A3A9ZVX7"/>
<evidence type="ECO:0000259" key="3">
    <source>
        <dbReference type="Pfam" id="PF00144"/>
    </source>
</evidence>
<dbReference type="Gene3D" id="3.40.710.10">
    <property type="entry name" value="DD-peptidase/beta-lactamase superfamily"/>
    <property type="match status" value="1"/>
</dbReference>
<evidence type="ECO:0000313" key="4">
    <source>
        <dbReference type="EMBL" id="RKN52250.1"/>
    </source>
</evidence>
<feature type="domain" description="Beta-lactamase-related" evidence="3">
    <location>
        <begin position="25"/>
        <end position="293"/>
    </location>
</feature>
<dbReference type="PANTHER" id="PTHR43283">
    <property type="entry name" value="BETA-LACTAMASE-RELATED"/>
    <property type="match status" value="1"/>
</dbReference>
<evidence type="ECO:0000256" key="2">
    <source>
        <dbReference type="SAM" id="MobiDB-lite"/>
    </source>
</evidence>
<dbReference type="PANTHER" id="PTHR43283:SF11">
    <property type="entry name" value="BETA-LACTAMASE-RELATED DOMAIN-CONTAINING PROTEIN"/>
    <property type="match status" value="1"/>
</dbReference>
<gene>
    <name evidence="4" type="ORF">D7193_25935</name>
</gene>
<reference evidence="4 5" key="1">
    <citation type="journal article" date="2015" name="Int. J. Syst. Evol. Microbiol.">
        <title>Micromonospora costi sp. nov., isolated from a leaf of Costus speciosus.</title>
        <authorList>
            <person name="Thawai C."/>
        </authorList>
    </citation>
    <scope>NUCLEOTIDE SEQUENCE [LARGE SCALE GENOMIC DNA]</scope>
    <source>
        <strain evidence="4 5">CS1-12</strain>
    </source>
</reference>
<dbReference type="InterPro" id="IPR050789">
    <property type="entry name" value="Diverse_Enzym_Activities"/>
</dbReference>
<evidence type="ECO:0000313" key="5">
    <source>
        <dbReference type="Proteomes" id="UP000279968"/>
    </source>
</evidence>
<dbReference type="GO" id="GO:0016787">
    <property type="term" value="F:hydrolase activity"/>
    <property type="evidence" value="ECO:0007669"/>
    <property type="project" value="UniProtKB-KW"/>
</dbReference>
<dbReference type="InterPro" id="IPR012338">
    <property type="entry name" value="Beta-lactam/transpept-like"/>
</dbReference>
<feature type="region of interest" description="Disordered" evidence="2">
    <location>
        <begin position="1"/>
        <end position="25"/>
    </location>
</feature>
<protein>
    <submittedName>
        <fullName evidence="4">Class C beta-lactamase-related serine hydrolase</fullName>
    </submittedName>
</protein>
<dbReference type="InterPro" id="IPR001466">
    <property type="entry name" value="Beta-lactam-related"/>
</dbReference>
<evidence type="ECO:0000256" key="1">
    <source>
        <dbReference type="ARBA" id="ARBA00022801"/>
    </source>
</evidence>
<name>A0A3A9ZVX7_9ACTN</name>